<evidence type="ECO:0000256" key="4">
    <source>
        <dbReference type="SAM" id="MobiDB-lite"/>
    </source>
</evidence>
<feature type="region of interest" description="Disordered" evidence="4">
    <location>
        <begin position="122"/>
        <end position="155"/>
    </location>
</feature>
<dbReference type="AlphaFoldDB" id="A0A0D1E1X7"/>
<reference evidence="6 7" key="1">
    <citation type="journal article" date="2006" name="Nature">
        <title>Insights from the genome of the biotrophic fungal plant pathogen Ustilago maydis.</title>
        <authorList>
            <person name="Kamper J."/>
            <person name="Kahmann R."/>
            <person name="Bolker M."/>
            <person name="Ma L.J."/>
            <person name="Brefort T."/>
            <person name="Saville B.J."/>
            <person name="Banuett F."/>
            <person name="Kronstad J.W."/>
            <person name="Gold S.E."/>
            <person name="Muller O."/>
            <person name="Perlin M.H."/>
            <person name="Wosten H.A."/>
            <person name="de Vries R."/>
            <person name="Ruiz-Herrera J."/>
            <person name="Reynaga-Pena C.G."/>
            <person name="Snetselaar K."/>
            <person name="McCann M."/>
            <person name="Perez-Martin J."/>
            <person name="Feldbrugge M."/>
            <person name="Basse C.W."/>
            <person name="Steinberg G."/>
            <person name="Ibeas J.I."/>
            <person name="Holloman W."/>
            <person name="Guzman P."/>
            <person name="Farman M."/>
            <person name="Stajich J.E."/>
            <person name="Sentandreu R."/>
            <person name="Gonzalez-Prieto J.M."/>
            <person name="Kennell J.C."/>
            <person name="Molina L."/>
            <person name="Schirawski J."/>
            <person name="Mendoza-Mendoza A."/>
            <person name="Greilinger D."/>
            <person name="Munch K."/>
            <person name="Rossel N."/>
            <person name="Scherer M."/>
            <person name="Vranes M."/>
            <person name="Ladendorf O."/>
            <person name="Vincon V."/>
            <person name="Fuchs U."/>
            <person name="Sandrock B."/>
            <person name="Meng S."/>
            <person name="Ho E.C."/>
            <person name="Cahill M.J."/>
            <person name="Boyce K.J."/>
            <person name="Klose J."/>
            <person name="Klosterman S.J."/>
            <person name="Deelstra H.J."/>
            <person name="Ortiz-Castellanos L."/>
            <person name="Li W."/>
            <person name="Sanchez-Alonso P."/>
            <person name="Schreier P.H."/>
            <person name="Hauser-Hahn I."/>
            <person name="Vaupel M."/>
            <person name="Koopmann E."/>
            <person name="Friedrich G."/>
            <person name="Voss H."/>
            <person name="Schluter T."/>
            <person name="Margolis J."/>
            <person name="Platt D."/>
            <person name="Swimmer C."/>
            <person name="Gnirke A."/>
            <person name="Chen F."/>
            <person name="Vysotskaia V."/>
            <person name="Mannhaupt G."/>
            <person name="Guldener U."/>
            <person name="Munsterkotter M."/>
            <person name="Haase D."/>
            <person name="Oesterheld M."/>
            <person name="Mewes H.W."/>
            <person name="Mauceli E.W."/>
            <person name="DeCaprio D."/>
            <person name="Wade C.M."/>
            <person name="Butler J."/>
            <person name="Young S."/>
            <person name="Jaffe D.B."/>
            <person name="Calvo S."/>
            <person name="Nusbaum C."/>
            <person name="Galagan J."/>
            <person name="Birren B.W."/>
        </authorList>
    </citation>
    <scope>NUCLEOTIDE SEQUENCE [LARGE SCALE GENOMIC DNA]</scope>
    <source>
        <strain evidence="7">DSM 14603 / FGSC 9021 / UM521</strain>
    </source>
</reference>
<dbReference type="PANTHER" id="PTHR46648">
    <property type="entry name" value="HIT FAMILY PROTEIN 1"/>
    <property type="match status" value="1"/>
</dbReference>
<evidence type="ECO:0000313" key="6">
    <source>
        <dbReference type="EMBL" id="KIS70124.1"/>
    </source>
</evidence>
<dbReference type="InterPro" id="IPR011146">
    <property type="entry name" value="HIT-like"/>
</dbReference>
<dbReference type="EMBL" id="CM003143">
    <property type="protein sequence ID" value="KIS70124.1"/>
    <property type="molecule type" value="Genomic_DNA"/>
</dbReference>
<sequence>MTSHTLARFDSSKELSDDCAFCRIIAGQSAAYIVYEDEHNLAFLDILPLRRGHTLVVPKKHVEQVSHLDQQTAAWLSNALVQTTRAVGKALDDERLQVITNQIYAQLVPHVHFHIVPAAARPSADEKTKKPAASHALATMGLGHGREELDDQEAEELCRKIRQAAQQLSNGPDAKL</sequence>
<evidence type="ECO:0000259" key="5">
    <source>
        <dbReference type="PROSITE" id="PS51084"/>
    </source>
</evidence>
<evidence type="ECO:0000256" key="2">
    <source>
        <dbReference type="PIRSR" id="PIRSR601310-3"/>
    </source>
</evidence>
<keyword evidence="7" id="KW-1185">Reference proteome</keyword>
<dbReference type="InterPro" id="IPR036265">
    <property type="entry name" value="HIT-like_sf"/>
</dbReference>
<dbReference type="Proteomes" id="UP000000561">
    <property type="component" value="Chromosome 4"/>
</dbReference>
<dbReference type="GO" id="GO:0009117">
    <property type="term" value="P:nucleotide metabolic process"/>
    <property type="evidence" value="ECO:0000318"/>
    <property type="project" value="GO_Central"/>
</dbReference>
<feature type="short sequence motif" description="Histidine triad motif" evidence="2 3">
    <location>
        <begin position="110"/>
        <end position="114"/>
    </location>
</feature>
<dbReference type="STRING" id="237631.A0A0D1E1X7"/>
<protein>
    <recommendedName>
        <fullName evidence="5">HIT domain-containing protein</fullName>
    </recommendedName>
</protein>
<dbReference type="PANTHER" id="PTHR46648:SF1">
    <property type="entry name" value="ADENOSINE 5'-MONOPHOSPHORAMIDASE HNT1"/>
    <property type="match status" value="1"/>
</dbReference>
<dbReference type="VEuPathDB" id="FungiDB:UMAG_11567"/>
<feature type="domain" description="HIT" evidence="5">
    <location>
        <begin position="20"/>
        <end position="128"/>
    </location>
</feature>
<dbReference type="InParanoid" id="A0A0D1E1X7"/>
<dbReference type="OrthoDB" id="672793at2759"/>
<dbReference type="GO" id="GO:0003824">
    <property type="term" value="F:catalytic activity"/>
    <property type="evidence" value="ECO:0007669"/>
    <property type="project" value="InterPro"/>
</dbReference>
<dbReference type="RefSeq" id="XP_011388388.1">
    <property type="nucleotide sequence ID" value="XM_011390086.1"/>
</dbReference>
<feature type="active site" description="Tele-AMP-histidine intermediate" evidence="1">
    <location>
        <position position="112"/>
    </location>
</feature>
<dbReference type="PROSITE" id="PS51084">
    <property type="entry name" value="HIT_2"/>
    <property type="match status" value="1"/>
</dbReference>
<name>A0A0D1E1X7_MYCMD</name>
<dbReference type="InterPro" id="IPR001310">
    <property type="entry name" value="Histidine_triad_HIT"/>
</dbReference>
<gene>
    <name evidence="6" type="ORF">UMAG_11567</name>
</gene>
<dbReference type="Gene3D" id="3.30.428.10">
    <property type="entry name" value="HIT-like"/>
    <property type="match status" value="1"/>
</dbReference>
<organism evidence="6 7">
    <name type="scientific">Mycosarcoma maydis</name>
    <name type="common">Corn smut fungus</name>
    <name type="synonym">Ustilago maydis</name>
    <dbReference type="NCBI Taxonomy" id="5270"/>
    <lineage>
        <taxon>Eukaryota</taxon>
        <taxon>Fungi</taxon>
        <taxon>Dikarya</taxon>
        <taxon>Basidiomycota</taxon>
        <taxon>Ustilaginomycotina</taxon>
        <taxon>Ustilaginomycetes</taxon>
        <taxon>Ustilaginales</taxon>
        <taxon>Ustilaginaceae</taxon>
        <taxon>Mycosarcoma</taxon>
    </lineage>
</organism>
<dbReference type="Pfam" id="PF01230">
    <property type="entry name" value="HIT"/>
    <property type="match status" value="1"/>
</dbReference>
<accession>A0A0D1E1X7</accession>
<dbReference type="GeneID" id="23567433"/>
<evidence type="ECO:0000256" key="3">
    <source>
        <dbReference type="PROSITE-ProRule" id="PRU00464"/>
    </source>
</evidence>
<proteinExistence type="predicted"/>
<evidence type="ECO:0000256" key="1">
    <source>
        <dbReference type="PIRSR" id="PIRSR601310-1"/>
    </source>
</evidence>
<dbReference type="KEGG" id="uma:UMAG_11567"/>
<dbReference type="PRINTS" id="PR00332">
    <property type="entry name" value="HISTRIAD"/>
</dbReference>
<dbReference type="SUPFAM" id="SSF54197">
    <property type="entry name" value="HIT-like"/>
    <property type="match status" value="1"/>
</dbReference>
<evidence type="ECO:0000313" key="7">
    <source>
        <dbReference type="Proteomes" id="UP000000561"/>
    </source>
</evidence>